<name>A0ABT9AC88_9BACT</name>
<evidence type="ECO:0000313" key="1">
    <source>
        <dbReference type="EMBL" id="MDO7847022.1"/>
    </source>
</evidence>
<reference evidence="1" key="1">
    <citation type="submission" date="2023-07" db="EMBL/GenBank/DDBJ databases">
        <authorList>
            <person name="Kim M.K."/>
        </authorList>
    </citation>
    <scope>NUCLEOTIDE SEQUENCE</scope>
    <source>
        <strain evidence="1">M29</strain>
    </source>
</reference>
<keyword evidence="2" id="KW-1185">Reference proteome</keyword>
<dbReference type="EMBL" id="JAUQSX010000005">
    <property type="protein sequence ID" value="MDO7847022.1"/>
    <property type="molecule type" value="Genomic_DNA"/>
</dbReference>
<proteinExistence type="predicted"/>
<protein>
    <recommendedName>
        <fullName evidence="3">DUF4265 domain-containing protein</fullName>
    </recommendedName>
</protein>
<gene>
    <name evidence="1" type="ORF">Q5H92_11685</name>
</gene>
<comment type="caution">
    <text evidence="1">The sequence shown here is derived from an EMBL/GenBank/DDBJ whole genome shotgun (WGS) entry which is preliminary data.</text>
</comment>
<organism evidence="1 2">
    <name type="scientific">Hymenobacter mellowenesis</name>
    <dbReference type="NCBI Taxonomy" id="3063995"/>
    <lineage>
        <taxon>Bacteria</taxon>
        <taxon>Pseudomonadati</taxon>
        <taxon>Bacteroidota</taxon>
        <taxon>Cytophagia</taxon>
        <taxon>Cytophagales</taxon>
        <taxon>Hymenobacteraceae</taxon>
        <taxon>Hymenobacter</taxon>
    </lineage>
</organism>
<evidence type="ECO:0008006" key="3">
    <source>
        <dbReference type="Google" id="ProtNLM"/>
    </source>
</evidence>
<dbReference type="Proteomes" id="UP001167796">
    <property type="component" value="Unassembled WGS sequence"/>
</dbReference>
<dbReference type="RefSeq" id="WP_305011705.1">
    <property type="nucleotide sequence ID" value="NZ_JAUQSX010000005.1"/>
</dbReference>
<accession>A0ABT9AC88</accession>
<sequence length="142" mass="15984">MEKSVIIFAVSIAYDGDCLFHVSISRPDVKADAYFYGNANTFKEFGKGLMLFPKDSTDIVEFQAGQNSHPAQCFLLLRAYYDSRHGHIALKITADNNQEMALHNRFEFSIAAEAASINELGRMLVGWHVEDVPQIIWKAETP</sequence>
<evidence type="ECO:0000313" key="2">
    <source>
        <dbReference type="Proteomes" id="UP001167796"/>
    </source>
</evidence>